<dbReference type="PROSITE" id="PS51359">
    <property type="entry name" value="COX5B_2"/>
    <property type="match status" value="1"/>
</dbReference>
<name>A0A7M7NMY1_STRPU</name>
<dbReference type="InParanoid" id="A0A7M7NMY1"/>
<dbReference type="FunFam" id="2.60.11.10:FF:000004">
    <property type="entry name" value="Cytochrome c oxidase subunit 5B"/>
    <property type="match status" value="1"/>
</dbReference>
<dbReference type="KEGG" id="spu:581274"/>
<dbReference type="SUPFAM" id="SSF57802">
    <property type="entry name" value="Rubredoxin-like"/>
    <property type="match status" value="1"/>
</dbReference>
<sequence>MATITLRKCALTAARRCLYSQSSRAMAAGGGIPDNFEHATGLEKKELDRIKAGDSDPFQLNVRRVAAGTKTKPVEVTSAFQKRIVGCICEEEQTHINWMWLYTGEPQRCECGHWFKLQEVEGIAAAAH</sequence>
<dbReference type="Gene3D" id="2.60.11.10">
    <property type="entry name" value="Cytochrome c oxidase, subunit Vb"/>
    <property type="match status" value="1"/>
</dbReference>
<dbReference type="CDD" id="cd00924">
    <property type="entry name" value="Cyt_c_Oxidase_Vb"/>
    <property type="match status" value="1"/>
</dbReference>
<feature type="binding site" evidence="3">
    <location>
        <position position="87"/>
    </location>
    <ligand>
        <name>Zn(2+)</name>
        <dbReference type="ChEBI" id="CHEBI:29105"/>
    </ligand>
</feature>
<protein>
    <recommendedName>
        <fullName evidence="6">Cytochrome c oxidase subunit 5B, mitochondrial</fullName>
    </recommendedName>
</protein>
<keyword evidence="5" id="KW-1185">Reference proteome</keyword>
<evidence type="ECO:0000256" key="1">
    <source>
        <dbReference type="ARBA" id="ARBA00022723"/>
    </source>
</evidence>
<dbReference type="GO" id="GO:0005740">
    <property type="term" value="C:mitochondrial envelope"/>
    <property type="evidence" value="ECO:0007669"/>
    <property type="project" value="InterPro"/>
</dbReference>
<dbReference type="CTD" id="1329"/>
<feature type="binding site" evidence="3">
    <location>
        <position position="89"/>
    </location>
    <ligand>
        <name>Zn(2+)</name>
        <dbReference type="ChEBI" id="CHEBI:29105"/>
    </ligand>
</feature>
<evidence type="ECO:0000313" key="4">
    <source>
        <dbReference type="EnsemblMetazoa" id="XP_030838874"/>
    </source>
</evidence>
<keyword evidence="2 3" id="KW-0862">Zinc</keyword>
<proteinExistence type="predicted"/>
<dbReference type="AlphaFoldDB" id="A0A7M7NMY1"/>
<dbReference type="FunCoup" id="A0A7M7NMY1">
    <property type="interactions" value="1775"/>
</dbReference>
<feature type="binding site" evidence="3">
    <location>
        <position position="111"/>
    </location>
    <ligand>
        <name>Zn(2+)</name>
        <dbReference type="ChEBI" id="CHEBI:29105"/>
    </ligand>
</feature>
<dbReference type="Pfam" id="PF01215">
    <property type="entry name" value="COX5B"/>
    <property type="match status" value="1"/>
</dbReference>
<keyword evidence="1 3" id="KW-0479">Metal-binding</keyword>
<evidence type="ECO:0000256" key="2">
    <source>
        <dbReference type="ARBA" id="ARBA00022833"/>
    </source>
</evidence>
<dbReference type="OrthoDB" id="10249250at2759"/>
<evidence type="ECO:0000256" key="3">
    <source>
        <dbReference type="PIRSR" id="PIRSR602124-1"/>
    </source>
</evidence>
<evidence type="ECO:0000313" key="5">
    <source>
        <dbReference type="Proteomes" id="UP000007110"/>
    </source>
</evidence>
<evidence type="ECO:0008006" key="6">
    <source>
        <dbReference type="Google" id="ProtNLM"/>
    </source>
</evidence>
<dbReference type="PANTHER" id="PTHR10122">
    <property type="entry name" value="CYTOCHROME C OXIDASE SUBUNIT 5B, MITOCHONDRIAL"/>
    <property type="match status" value="1"/>
</dbReference>
<dbReference type="GO" id="GO:0006123">
    <property type="term" value="P:mitochondrial electron transport, cytochrome c to oxygen"/>
    <property type="evidence" value="ECO:0000318"/>
    <property type="project" value="GO_Central"/>
</dbReference>
<dbReference type="EnsemblMetazoa" id="XM_030983014">
    <property type="protein sequence ID" value="XP_030838874"/>
    <property type="gene ID" value="LOC581274"/>
</dbReference>
<dbReference type="RefSeq" id="XP_030838874.1">
    <property type="nucleotide sequence ID" value="XM_030983014.1"/>
</dbReference>
<reference evidence="4" key="2">
    <citation type="submission" date="2021-01" db="UniProtKB">
        <authorList>
            <consortium name="EnsemblMetazoa"/>
        </authorList>
    </citation>
    <scope>IDENTIFICATION</scope>
</reference>
<dbReference type="GeneID" id="581274"/>
<organism evidence="4 5">
    <name type="scientific">Strongylocentrotus purpuratus</name>
    <name type="common">Purple sea urchin</name>
    <dbReference type="NCBI Taxonomy" id="7668"/>
    <lineage>
        <taxon>Eukaryota</taxon>
        <taxon>Metazoa</taxon>
        <taxon>Echinodermata</taxon>
        <taxon>Eleutherozoa</taxon>
        <taxon>Echinozoa</taxon>
        <taxon>Echinoidea</taxon>
        <taxon>Euechinoidea</taxon>
        <taxon>Echinacea</taxon>
        <taxon>Camarodonta</taxon>
        <taxon>Echinidea</taxon>
        <taxon>Strongylocentrotidae</taxon>
        <taxon>Strongylocentrotus</taxon>
    </lineage>
</organism>
<feature type="binding site" evidence="3">
    <location>
        <position position="109"/>
    </location>
    <ligand>
        <name>Zn(2+)</name>
        <dbReference type="ChEBI" id="CHEBI:29105"/>
    </ligand>
</feature>
<dbReference type="GO" id="GO:0046872">
    <property type="term" value="F:metal ion binding"/>
    <property type="evidence" value="ECO:0007669"/>
    <property type="project" value="UniProtKB-KW"/>
</dbReference>
<dbReference type="InterPro" id="IPR036972">
    <property type="entry name" value="Cyt_c_oxidase_su5b_sf"/>
</dbReference>
<dbReference type="OMA" id="NDDPFGM"/>
<dbReference type="InterPro" id="IPR002124">
    <property type="entry name" value="Cyt_c_oxidase_su5b"/>
</dbReference>
<reference evidence="5" key="1">
    <citation type="submission" date="2015-02" db="EMBL/GenBank/DDBJ databases">
        <title>Genome sequencing for Strongylocentrotus purpuratus.</title>
        <authorList>
            <person name="Murali S."/>
            <person name="Liu Y."/>
            <person name="Vee V."/>
            <person name="English A."/>
            <person name="Wang M."/>
            <person name="Skinner E."/>
            <person name="Han Y."/>
            <person name="Muzny D.M."/>
            <person name="Worley K.C."/>
            <person name="Gibbs R.A."/>
        </authorList>
    </citation>
    <scope>NUCLEOTIDE SEQUENCE</scope>
</reference>
<accession>A0A7M7NMY1</accession>
<dbReference type="Proteomes" id="UP000007110">
    <property type="component" value="Unassembled WGS sequence"/>
</dbReference>
<dbReference type="GO" id="GO:0045277">
    <property type="term" value="C:respiratory chain complex IV"/>
    <property type="evidence" value="ECO:0007669"/>
    <property type="project" value="InterPro"/>
</dbReference>
<dbReference type="GO" id="GO:0005739">
    <property type="term" value="C:mitochondrion"/>
    <property type="evidence" value="ECO:0000318"/>
    <property type="project" value="GO_Central"/>
</dbReference>
<dbReference type="PANTHER" id="PTHR10122:SF0">
    <property type="entry name" value="CYTOCHROME C OXIDASE SUBUNIT 5B, ISOFORM A-RELATED"/>
    <property type="match status" value="1"/>
</dbReference>